<evidence type="ECO:0000313" key="4">
    <source>
        <dbReference type="Proteomes" id="UP000572528"/>
    </source>
</evidence>
<dbReference type="InterPro" id="IPR025420">
    <property type="entry name" value="DUF4143"/>
</dbReference>
<protein>
    <submittedName>
        <fullName evidence="3">ATP-binding protein</fullName>
    </submittedName>
</protein>
<dbReference type="Pfam" id="PF13635">
    <property type="entry name" value="DUF4143"/>
    <property type="match status" value="1"/>
</dbReference>
<comment type="caution">
    <text evidence="3">The sequence shown here is derived from an EMBL/GenBank/DDBJ whole genome shotgun (WGS) entry which is preliminary data.</text>
</comment>
<dbReference type="GO" id="GO:0005524">
    <property type="term" value="F:ATP binding"/>
    <property type="evidence" value="ECO:0007669"/>
    <property type="project" value="UniProtKB-KW"/>
</dbReference>
<proteinExistence type="predicted"/>
<name>A0A853EIC0_9ACTO</name>
<evidence type="ECO:0000259" key="1">
    <source>
        <dbReference type="Pfam" id="PF13173"/>
    </source>
</evidence>
<evidence type="ECO:0000259" key="2">
    <source>
        <dbReference type="Pfam" id="PF13635"/>
    </source>
</evidence>
<sequence>MAGQHYRPRVVDSLVDDVLGYSGGLLIEGVRACGKTMTGRRHASSEIAMDSGLPQVRAALELDPGLLLDGRVPRLIDEWQVAPVLWNAVRREIDSRQAVGQFILTGSSVPAEDAVRHSGAHRISRVRMRPMTLFERGLATGEVSLMALFNGEEPERTLDSGVDVRQCLEALAHGGWPGDLDATTAQAQRHLRDYIDDLVTIDIGRLDGEPRRDPVRMQALLRALARHVASEVSFSTIVKDMSGRAITAETVAAYINALKRLFVIEEQPAWAPHLRSRYAVRTSSKLHFVDPALAAAVTATSVERLMQDLETAGLWFESQVVQHVRIFAELHGGRIYHYRDKAGKEADVVVELDDGRWAAMEVKLGARQIPSAQGSLAAFVRDIDTVRTGAPVFTAVVTANGPTMRMPDGALTFPLSALRP</sequence>
<accession>A0A853EIC0</accession>
<keyword evidence="3" id="KW-0067">ATP-binding</keyword>
<feature type="domain" description="AAA" evidence="1">
    <location>
        <begin position="25"/>
        <end position="135"/>
    </location>
</feature>
<dbReference type="PANTHER" id="PTHR43566">
    <property type="entry name" value="CONSERVED PROTEIN"/>
    <property type="match status" value="1"/>
</dbReference>
<dbReference type="PANTHER" id="PTHR43566:SF2">
    <property type="entry name" value="DUF4143 DOMAIN-CONTAINING PROTEIN"/>
    <property type="match status" value="1"/>
</dbReference>
<dbReference type="InterPro" id="IPR041682">
    <property type="entry name" value="AAA_14"/>
</dbReference>
<dbReference type="RefSeq" id="WP_179900208.1">
    <property type="nucleotide sequence ID" value="NZ_JACBXV010000046.1"/>
</dbReference>
<gene>
    <name evidence="3" type="ORF">HZZ05_05075</name>
</gene>
<dbReference type="Pfam" id="PF13173">
    <property type="entry name" value="AAA_14"/>
    <property type="match status" value="1"/>
</dbReference>
<dbReference type="EMBL" id="JACBXV010000046">
    <property type="protein sequence ID" value="NYS68894.1"/>
    <property type="molecule type" value="Genomic_DNA"/>
</dbReference>
<feature type="domain" description="DUF4143" evidence="2">
    <location>
        <begin position="209"/>
        <end position="364"/>
    </location>
</feature>
<dbReference type="AlphaFoldDB" id="A0A853EIC0"/>
<organism evidence="3 4">
    <name type="scientific">Actinomyces bowdenii</name>
    <dbReference type="NCBI Taxonomy" id="131109"/>
    <lineage>
        <taxon>Bacteria</taxon>
        <taxon>Bacillati</taxon>
        <taxon>Actinomycetota</taxon>
        <taxon>Actinomycetes</taxon>
        <taxon>Actinomycetales</taxon>
        <taxon>Actinomycetaceae</taxon>
        <taxon>Actinomyces</taxon>
    </lineage>
</organism>
<evidence type="ECO:0000313" key="3">
    <source>
        <dbReference type="EMBL" id="NYS68894.1"/>
    </source>
</evidence>
<keyword evidence="3" id="KW-0547">Nucleotide-binding</keyword>
<dbReference type="Proteomes" id="UP000572528">
    <property type="component" value="Unassembled WGS sequence"/>
</dbReference>
<reference evidence="3 4" key="1">
    <citation type="submission" date="2020-07" db="EMBL/GenBank/DDBJ databases">
        <title>MOT database genomes.</title>
        <authorList>
            <person name="Joseph S."/>
            <person name="Aduse-Opoku J."/>
            <person name="Hashim A."/>
            <person name="Wade W."/>
            <person name="Curtis M."/>
        </authorList>
    </citation>
    <scope>NUCLEOTIDE SEQUENCE [LARGE SCALE GENOMIC DNA]</scope>
    <source>
        <strain evidence="3 4">WMus004</strain>
    </source>
</reference>